<dbReference type="Proteomes" id="UP001202887">
    <property type="component" value="Unassembled WGS sequence"/>
</dbReference>
<comment type="caution">
    <text evidence="1">The sequence shown here is derived from an EMBL/GenBank/DDBJ whole genome shotgun (WGS) entry which is preliminary data.</text>
</comment>
<evidence type="ECO:0000313" key="2">
    <source>
        <dbReference type="Proteomes" id="UP001202887"/>
    </source>
</evidence>
<reference evidence="1" key="1">
    <citation type="journal article" date="2021" name="Polymers (Basel)">
        <title>Highly Stretchable Bacterial Cellulose Produced by Komagataeibacter hansenii SI1.</title>
        <authorList>
            <person name="Cielecka I."/>
            <person name="Ryngajllo M."/>
            <person name="Maniukiewicz W."/>
            <person name="Bielecki S."/>
        </authorList>
    </citation>
    <scope>NUCLEOTIDE SEQUENCE</scope>
    <source>
        <strain evidence="1">SI1</strain>
    </source>
</reference>
<accession>A0AAW5EKT7</accession>
<dbReference type="RefSeq" id="WP_247065823.1">
    <property type="nucleotide sequence ID" value="NZ_CP094848.1"/>
</dbReference>
<proteinExistence type="predicted"/>
<sequence>MPESACLRQVCAAKNIPGFVFWLLGKTGPETRLNHKSLEGNCLSGKIWHHKLYGFLSVIIAKQLSVKPQFLEGF</sequence>
<gene>
    <name evidence="1" type="ORF">K1W68_00470</name>
</gene>
<name>A0AAW5EKT7_NOVHA</name>
<reference evidence="1" key="2">
    <citation type="submission" date="2022-03" db="EMBL/GenBank/DDBJ databases">
        <authorList>
            <person name="Ryngajllo M."/>
            <person name="Jacek P."/>
            <person name="Kubiak K."/>
        </authorList>
    </citation>
    <scope>NUCLEOTIDE SEQUENCE</scope>
    <source>
        <strain evidence="1">SI1</strain>
    </source>
</reference>
<dbReference type="AlphaFoldDB" id="A0AAW5EKT7"/>
<protein>
    <submittedName>
        <fullName evidence="1">Uncharacterized protein</fullName>
    </submittedName>
</protein>
<evidence type="ECO:0000313" key="1">
    <source>
        <dbReference type="EMBL" id="MCJ8352479.1"/>
    </source>
</evidence>
<organism evidence="1 2">
    <name type="scientific">Novacetimonas hansenii</name>
    <name type="common">Komagataeibacter hansenii</name>
    <dbReference type="NCBI Taxonomy" id="436"/>
    <lineage>
        <taxon>Bacteria</taxon>
        <taxon>Pseudomonadati</taxon>
        <taxon>Pseudomonadota</taxon>
        <taxon>Alphaproteobacteria</taxon>
        <taxon>Acetobacterales</taxon>
        <taxon>Acetobacteraceae</taxon>
        <taxon>Novacetimonas</taxon>
    </lineage>
</organism>
<dbReference type="EMBL" id="JAIBCX010000001">
    <property type="protein sequence ID" value="MCJ8352479.1"/>
    <property type="molecule type" value="Genomic_DNA"/>
</dbReference>